<dbReference type="AlphaFoldDB" id="A0A0A9FPY2"/>
<reference evidence="1" key="2">
    <citation type="journal article" date="2015" name="Data Brief">
        <title>Shoot transcriptome of the giant reed, Arundo donax.</title>
        <authorList>
            <person name="Barrero R.A."/>
            <person name="Guerrero F.D."/>
            <person name="Moolhuijzen P."/>
            <person name="Goolsby J.A."/>
            <person name="Tidwell J."/>
            <person name="Bellgard S.E."/>
            <person name="Bellgard M.I."/>
        </authorList>
    </citation>
    <scope>NUCLEOTIDE SEQUENCE</scope>
    <source>
        <tissue evidence="1">Shoot tissue taken approximately 20 cm above the soil surface</tissue>
    </source>
</reference>
<dbReference type="EMBL" id="GBRH01183544">
    <property type="protein sequence ID" value="JAE14352.1"/>
    <property type="molecule type" value="Transcribed_RNA"/>
</dbReference>
<reference evidence="1" key="1">
    <citation type="submission" date="2014-09" db="EMBL/GenBank/DDBJ databases">
        <authorList>
            <person name="Magalhaes I.L.F."/>
            <person name="Oliveira U."/>
            <person name="Santos F.R."/>
            <person name="Vidigal T.H.D.A."/>
            <person name="Brescovit A.D."/>
            <person name="Santos A.J."/>
        </authorList>
    </citation>
    <scope>NUCLEOTIDE SEQUENCE</scope>
    <source>
        <tissue evidence="1">Shoot tissue taken approximately 20 cm above the soil surface</tissue>
    </source>
</reference>
<evidence type="ECO:0000313" key="1">
    <source>
        <dbReference type="EMBL" id="JAE14352.1"/>
    </source>
</evidence>
<organism evidence="1">
    <name type="scientific">Arundo donax</name>
    <name type="common">Giant reed</name>
    <name type="synonym">Donax arundinaceus</name>
    <dbReference type="NCBI Taxonomy" id="35708"/>
    <lineage>
        <taxon>Eukaryota</taxon>
        <taxon>Viridiplantae</taxon>
        <taxon>Streptophyta</taxon>
        <taxon>Embryophyta</taxon>
        <taxon>Tracheophyta</taxon>
        <taxon>Spermatophyta</taxon>
        <taxon>Magnoliopsida</taxon>
        <taxon>Liliopsida</taxon>
        <taxon>Poales</taxon>
        <taxon>Poaceae</taxon>
        <taxon>PACMAD clade</taxon>
        <taxon>Arundinoideae</taxon>
        <taxon>Arundineae</taxon>
        <taxon>Arundo</taxon>
    </lineage>
</organism>
<sequence>MNIPMPISRKTSSCISVVIATASYKQSTPHRYCNFYI</sequence>
<name>A0A0A9FPY2_ARUDO</name>
<accession>A0A0A9FPY2</accession>
<protein>
    <submittedName>
        <fullName evidence="1">Uncharacterized protein</fullName>
    </submittedName>
</protein>
<proteinExistence type="predicted"/>